<accession>A0ABM6S739</accession>
<name>A0ABM6S739_9VIBR</name>
<gene>
    <name evidence="1" type="ORF">AL468_00620</name>
</gene>
<protein>
    <submittedName>
        <fullName evidence="1">Uncharacterized protein</fullName>
    </submittedName>
</protein>
<dbReference type="RefSeq" id="WP_104973966.1">
    <property type="nucleotide sequence ID" value="NZ_CP014134.1"/>
</dbReference>
<organism evidence="1 2">
    <name type="scientific">Vibrio diabolicus</name>
    <dbReference type="NCBI Taxonomy" id="50719"/>
    <lineage>
        <taxon>Bacteria</taxon>
        <taxon>Pseudomonadati</taxon>
        <taxon>Pseudomonadota</taxon>
        <taxon>Gammaproteobacteria</taxon>
        <taxon>Vibrionales</taxon>
        <taxon>Vibrionaceae</taxon>
        <taxon>Vibrio</taxon>
        <taxon>Vibrio diabolicus subgroup</taxon>
    </lineage>
</organism>
<evidence type="ECO:0000313" key="1">
    <source>
        <dbReference type="EMBL" id="AVH25833.1"/>
    </source>
</evidence>
<dbReference type="EMBL" id="CP014134">
    <property type="protein sequence ID" value="AVH25833.1"/>
    <property type="molecule type" value="Genomic_DNA"/>
</dbReference>
<evidence type="ECO:0000313" key="2">
    <source>
        <dbReference type="Proteomes" id="UP000237665"/>
    </source>
</evidence>
<keyword evidence="2" id="KW-1185">Reference proteome</keyword>
<proteinExistence type="predicted"/>
<dbReference type="Proteomes" id="UP000237665">
    <property type="component" value="Chromosome 1"/>
</dbReference>
<reference evidence="2" key="1">
    <citation type="submission" date="2017-12" db="EMBL/GenBank/DDBJ databases">
        <title>FDA dAtabase for Regulatory Grade micrObial Sequences (FDA-ARGOS): Supporting development and validation of Infectious Disease Dx tests.</title>
        <authorList>
            <person name="Hoffmann M."/>
            <person name="Allard M."/>
            <person name="Evans P."/>
            <person name="Brown E."/>
            <person name="Tallon L.J."/>
            <person name="Sadzewicz L."/>
            <person name="Sengamalay N."/>
            <person name="Ott S."/>
            <person name="Godinez A."/>
            <person name="Nagaraj S."/>
            <person name="Vavikolanu K."/>
            <person name="Aluvathingal J."/>
            <person name="Nadendla S."/>
            <person name="Hobson J."/>
            <person name="Sichtig H."/>
        </authorList>
    </citation>
    <scope>NUCLEOTIDE SEQUENCE [LARGE SCALE GENOMIC DNA]</scope>
    <source>
        <strain evidence="2">LMG 3418</strain>
    </source>
</reference>
<sequence>MKIGLKLNEQFTVSKENIVQVVTFENDFHLALSNGDYVVVAQCEKDNKHYYTPEFNGNVVEVPVNEYHRIQRELSEYFGVEITNLAGDTEKDSEIVIQEPAS</sequence>